<dbReference type="InterPro" id="IPR004821">
    <property type="entry name" value="Cyt_trans-like"/>
</dbReference>
<gene>
    <name evidence="10" type="ORF">PFISCL1PPCAC_27611</name>
</gene>
<dbReference type="Gene3D" id="3.40.50.620">
    <property type="entry name" value="HUPs"/>
    <property type="match status" value="1"/>
</dbReference>
<comment type="caution">
    <text evidence="10">The sequence shown here is derived from an EMBL/GenBank/DDBJ whole genome shotgun (WGS) entry which is preliminary data.</text>
</comment>
<dbReference type="PANTHER" id="PTHR12039:SF0">
    <property type="entry name" value="NICOTINAMIDE-NUCLEOTIDE ADENYLYLTRANSFERASE"/>
    <property type="match status" value="1"/>
</dbReference>
<feature type="compositionally biased region" description="Low complexity" evidence="8">
    <location>
        <begin position="367"/>
        <end position="394"/>
    </location>
</feature>
<dbReference type="InterPro" id="IPR051182">
    <property type="entry name" value="Euk_NMN_adenylyltrnsfrase"/>
</dbReference>
<keyword evidence="4" id="KW-0548">Nucleotidyltransferase</keyword>
<keyword evidence="6" id="KW-0067">ATP-binding</keyword>
<evidence type="ECO:0000313" key="11">
    <source>
        <dbReference type="Proteomes" id="UP001432322"/>
    </source>
</evidence>
<evidence type="ECO:0000259" key="9">
    <source>
        <dbReference type="Pfam" id="PF01467"/>
    </source>
</evidence>
<dbReference type="InterPro" id="IPR005248">
    <property type="entry name" value="NadD/NMNAT"/>
</dbReference>
<accession>A0AAV5X041</accession>
<feature type="domain" description="Cytidyltransferase-like" evidence="9">
    <location>
        <begin position="37"/>
        <end position="221"/>
    </location>
</feature>
<dbReference type="SUPFAM" id="SSF52374">
    <property type="entry name" value="Nucleotidylyl transferase"/>
    <property type="match status" value="1"/>
</dbReference>
<evidence type="ECO:0000256" key="5">
    <source>
        <dbReference type="ARBA" id="ARBA00022741"/>
    </source>
</evidence>
<feature type="region of interest" description="Disordered" evidence="8">
    <location>
        <begin position="264"/>
        <end position="314"/>
    </location>
</feature>
<evidence type="ECO:0000256" key="6">
    <source>
        <dbReference type="ARBA" id="ARBA00022840"/>
    </source>
</evidence>
<dbReference type="PANTHER" id="PTHR12039">
    <property type="entry name" value="NICOTINAMIDE MONONUCLEOTIDE ADENYLYLTRANSFERASE"/>
    <property type="match status" value="1"/>
</dbReference>
<feature type="non-terminal residue" evidence="10">
    <location>
        <position position="1"/>
    </location>
</feature>
<evidence type="ECO:0000256" key="8">
    <source>
        <dbReference type="SAM" id="MobiDB-lite"/>
    </source>
</evidence>
<feature type="region of interest" description="Disordered" evidence="8">
    <location>
        <begin position="540"/>
        <end position="572"/>
    </location>
</feature>
<dbReference type="Proteomes" id="UP001432322">
    <property type="component" value="Unassembled WGS sequence"/>
</dbReference>
<evidence type="ECO:0000256" key="4">
    <source>
        <dbReference type="ARBA" id="ARBA00022695"/>
    </source>
</evidence>
<evidence type="ECO:0000256" key="2">
    <source>
        <dbReference type="ARBA" id="ARBA00022642"/>
    </source>
</evidence>
<evidence type="ECO:0000256" key="1">
    <source>
        <dbReference type="ARBA" id="ARBA00004790"/>
    </source>
</evidence>
<feature type="compositionally biased region" description="Basic and acidic residues" evidence="8">
    <location>
        <begin position="563"/>
        <end position="572"/>
    </location>
</feature>
<proteinExistence type="predicted"/>
<keyword evidence="11" id="KW-1185">Reference proteome</keyword>
<sequence>QKLPCHCGLPSYRVFLSRDSPKMEGDTSLAGRKVALIATGAFNPPHYAHLRIFERARDYLERVQSAQVVVGYMSTVSDGSGISELAPAKHRLRMIEIALKKNDWIRPGSWEAHQNKQPSMLEILKHYEKEVLNDHGDETLLILLCGGDFLETQTSFDSYKLTNDHVVSSVDSYRLVVVSRPGFDAAKSVYLVDGLRRNEANIHLIDDETFPNGLSSTRIRTAIRRGENVRYSLPDKVLSYISHHRLYHTSSLQRRTHLREVESNCELSSNTPVVPPRPVQPLQQLQHPPIPSPPKRSTSVKPTTAPQVPPRMSQSMHCNMASHIVPLPHPSVVPSNSAGDIWECSAYAQSQESTASSDSPGQSGRSTTKTTPEHPMTTSMPSHCSPSSSTRFSPQLTAGGALNVARCEIPPKSPDYDNVTIDELLAASNCWAHYMNEQYHELKTRPRLPQDRVISSKEDKEKTTCSPVKGPKKLLRPFMRSNSKQNNLVPVCEQECNCAELYEKDFYGYREMMKERKCDCGSYLGPGEDDPRLAMVAASTSNRSMRRENGTESTQRSILSGEGSDRKISREQRSIRFATNMTKSMDSLPSMKVNNNNKGNGDVMSQSMNPNGGFATDDNQVTLSFTRYRLSATPETTV</sequence>
<feature type="compositionally biased region" description="Polar residues" evidence="8">
    <location>
        <begin position="295"/>
        <end position="314"/>
    </location>
</feature>
<dbReference type="GO" id="GO:0000309">
    <property type="term" value="F:nicotinamide-nucleotide adenylyltransferase activity"/>
    <property type="evidence" value="ECO:0007669"/>
    <property type="project" value="TreeGrafter"/>
</dbReference>
<dbReference type="GO" id="GO:0005524">
    <property type="term" value="F:ATP binding"/>
    <property type="evidence" value="ECO:0007669"/>
    <property type="project" value="UniProtKB-KW"/>
</dbReference>
<feature type="compositionally biased region" description="Polar residues" evidence="8">
    <location>
        <begin position="349"/>
        <end position="366"/>
    </location>
</feature>
<dbReference type="InterPro" id="IPR014729">
    <property type="entry name" value="Rossmann-like_a/b/a_fold"/>
</dbReference>
<feature type="region of interest" description="Disordered" evidence="8">
    <location>
        <begin position="349"/>
        <end position="395"/>
    </location>
</feature>
<dbReference type="GO" id="GO:0004515">
    <property type="term" value="F:nicotinate-nucleotide adenylyltransferase activity"/>
    <property type="evidence" value="ECO:0007669"/>
    <property type="project" value="TreeGrafter"/>
</dbReference>
<evidence type="ECO:0000313" key="10">
    <source>
        <dbReference type="EMBL" id="GMT36314.1"/>
    </source>
</evidence>
<comment type="pathway">
    <text evidence="1">Cofactor biosynthesis; NAD(+) biosynthesis.</text>
</comment>
<keyword evidence="5" id="KW-0547">Nucleotide-binding</keyword>
<organism evidence="10 11">
    <name type="scientific">Pristionchus fissidentatus</name>
    <dbReference type="NCBI Taxonomy" id="1538716"/>
    <lineage>
        <taxon>Eukaryota</taxon>
        <taxon>Metazoa</taxon>
        <taxon>Ecdysozoa</taxon>
        <taxon>Nematoda</taxon>
        <taxon>Chromadorea</taxon>
        <taxon>Rhabditida</taxon>
        <taxon>Rhabditina</taxon>
        <taxon>Diplogasteromorpha</taxon>
        <taxon>Diplogasteroidea</taxon>
        <taxon>Neodiplogasteridae</taxon>
        <taxon>Pristionchus</taxon>
    </lineage>
</organism>
<keyword evidence="2" id="KW-0662">Pyridine nucleotide biosynthesis</keyword>
<evidence type="ECO:0000256" key="3">
    <source>
        <dbReference type="ARBA" id="ARBA00022679"/>
    </source>
</evidence>
<protein>
    <recommendedName>
        <fullName evidence="9">Cytidyltransferase-like domain-containing protein</fullName>
    </recommendedName>
</protein>
<dbReference type="GO" id="GO:0009435">
    <property type="term" value="P:NAD+ biosynthetic process"/>
    <property type="evidence" value="ECO:0007669"/>
    <property type="project" value="InterPro"/>
</dbReference>
<dbReference type="NCBIfam" id="TIGR00482">
    <property type="entry name" value="nicotinate (nicotinamide) nucleotide adenylyltransferase"/>
    <property type="match status" value="1"/>
</dbReference>
<name>A0AAV5X041_9BILA</name>
<keyword evidence="7" id="KW-0520">NAD</keyword>
<evidence type="ECO:0000256" key="7">
    <source>
        <dbReference type="ARBA" id="ARBA00023027"/>
    </source>
</evidence>
<keyword evidence="3" id="KW-0808">Transferase</keyword>
<dbReference type="Pfam" id="PF01467">
    <property type="entry name" value="CTP_transf_like"/>
    <property type="match status" value="1"/>
</dbReference>
<dbReference type="AlphaFoldDB" id="A0AAV5X041"/>
<feature type="region of interest" description="Disordered" evidence="8">
    <location>
        <begin position="455"/>
        <end position="474"/>
    </location>
</feature>
<dbReference type="EMBL" id="BTSY01000007">
    <property type="protein sequence ID" value="GMT36314.1"/>
    <property type="molecule type" value="Genomic_DNA"/>
</dbReference>
<reference evidence="10" key="1">
    <citation type="submission" date="2023-10" db="EMBL/GenBank/DDBJ databases">
        <title>Genome assembly of Pristionchus species.</title>
        <authorList>
            <person name="Yoshida K."/>
            <person name="Sommer R.J."/>
        </authorList>
    </citation>
    <scope>NUCLEOTIDE SEQUENCE</scope>
    <source>
        <strain evidence="10">RS5133</strain>
    </source>
</reference>